<dbReference type="EMBL" id="LCDB01000005">
    <property type="protein sequence ID" value="KKS44630.1"/>
    <property type="molecule type" value="Genomic_DNA"/>
</dbReference>
<dbReference type="SUPFAM" id="SSF54427">
    <property type="entry name" value="NTF2-like"/>
    <property type="match status" value="1"/>
</dbReference>
<dbReference type="PROSITE" id="PS51257">
    <property type="entry name" value="PROKAR_LIPOPROTEIN"/>
    <property type="match status" value="1"/>
</dbReference>
<sequence length="154" mass="17184">MKRANFLIGVLIAVAVGLALSGCATTYNEMKAVLPPEKQEVMATVDAFYAAKTLAEFMVVTTKDVVLKSSYIGGSHTAESYWRQYTAKKSADKSSRIRTMRNLNVEISGNTAEVSYIVDVIKRGVGDRDWSGSVSYLFKLRREGGVWKIYYYDQ</sequence>
<dbReference type="Proteomes" id="UP000033986">
    <property type="component" value="Unassembled WGS sequence"/>
</dbReference>
<accession>A0A0G0Z7I1</accession>
<dbReference type="InterPro" id="IPR032710">
    <property type="entry name" value="NTF2-like_dom_sf"/>
</dbReference>
<gene>
    <name evidence="1" type="ORF">UV07_C0005G0006</name>
</gene>
<protein>
    <submittedName>
        <fullName evidence="1">Uncharacterized protein</fullName>
    </submittedName>
</protein>
<evidence type="ECO:0000313" key="1">
    <source>
        <dbReference type="EMBL" id="KKS44630.1"/>
    </source>
</evidence>
<name>A0A0G0Z7I1_9BACT</name>
<organism evidence="1 2">
    <name type="scientific">Candidatus Azambacteria bacterium GW2011_GWB1_42_17</name>
    <dbReference type="NCBI Taxonomy" id="1618615"/>
    <lineage>
        <taxon>Bacteria</taxon>
        <taxon>Candidatus Azamiibacteriota</taxon>
    </lineage>
</organism>
<dbReference type="AlphaFoldDB" id="A0A0G0Z7I1"/>
<comment type="caution">
    <text evidence="1">The sequence shown here is derived from an EMBL/GenBank/DDBJ whole genome shotgun (WGS) entry which is preliminary data.</text>
</comment>
<dbReference type="Gene3D" id="3.10.450.50">
    <property type="match status" value="1"/>
</dbReference>
<proteinExistence type="predicted"/>
<reference evidence="1 2" key="1">
    <citation type="journal article" date="2015" name="Nature">
        <title>rRNA introns, odd ribosomes, and small enigmatic genomes across a large radiation of phyla.</title>
        <authorList>
            <person name="Brown C.T."/>
            <person name="Hug L.A."/>
            <person name="Thomas B.C."/>
            <person name="Sharon I."/>
            <person name="Castelle C.J."/>
            <person name="Singh A."/>
            <person name="Wilkins M.J."/>
            <person name="Williams K.H."/>
            <person name="Banfield J.F."/>
        </authorList>
    </citation>
    <scope>NUCLEOTIDE SEQUENCE [LARGE SCALE GENOMIC DNA]</scope>
</reference>
<evidence type="ECO:0000313" key="2">
    <source>
        <dbReference type="Proteomes" id="UP000033986"/>
    </source>
</evidence>